<feature type="transmembrane region" description="Helical" evidence="2">
    <location>
        <begin position="14"/>
        <end position="35"/>
    </location>
</feature>
<dbReference type="RefSeq" id="WP_397090094.1">
    <property type="nucleotide sequence ID" value="NZ_JBITGY010000014.1"/>
</dbReference>
<reference evidence="3 4" key="1">
    <citation type="submission" date="2024-10" db="EMBL/GenBank/DDBJ databases">
        <title>The Natural Products Discovery Center: Release of the First 8490 Sequenced Strains for Exploring Actinobacteria Biosynthetic Diversity.</title>
        <authorList>
            <person name="Kalkreuter E."/>
            <person name="Kautsar S.A."/>
            <person name="Yang D."/>
            <person name="Bader C.D."/>
            <person name="Teijaro C.N."/>
            <person name="Fluegel L."/>
            <person name="Davis C.M."/>
            <person name="Simpson J.R."/>
            <person name="Lauterbach L."/>
            <person name="Steele A.D."/>
            <person name="Gui C."/>
            <person name="Meng S."/>
            <person name="Li G."/>
            <person name="Viehrig K."/>
            <person name="Ye F."/>
            <person name="Su P."/>
            <person name="Kiefer A.F."/>
            <person name="Nichols A."/>
            <person name="Cepeda A.J."/>
            <person name="Yan W."/>
            <person name="Fan B."/>
            <person name="Jiang Y."/>
            <person name="Adhikari A."/>
            <person name="Zheng C.-J."/>
            <person name="Schuster L."/>
            <person name="Cowan T.M."/>
            <person name="Smanski M.J."/>
            <person name="Chevrette M.G."/>
            <person name="De Carvalho L.P.S."/>
            <person name="Shen B."/>
        </authorList>
    </citation>
    <scope>NUCLEOTIDE SEQUENCE [LARGE SCALE GENOMIC DNA]</scope>
    <source>
        <strain evidence="3 4">NPDC050545</strain>
    </source>
</reference>
<evidence type="ECO:0008006" key="5">
    <source>
        <dbReference type="Google" id="ProtNLM"/>
    </source>
</evidence>
<proteinExistence type="predicted"/>
<sequence length="208" mass="22853">MSSPPLETSPRGRAWMWFAGIAAAILLPLGVAWPLGGLEDAGKNAVPTVAIGQKLTGNRYQFVPKKAAYTTDDPNPSPFGDPRKGRYVVLDLDVTNVGKNPAGLSEMAIRLDIAIDGKPLDKIMSIKDQLIIRPGDNRGKLLNPGMPETVRLSWEVDAETPDPARLTVAIHDEDYHPSWSLLGYASGTSLWYRQEEPRWILDTPLERA</sequence>
<evidence type="ECO:0000256" key="2">
    <source>
        <dbReference type="SAM" id="Phobius"/>
    </source>
</evidence>
<keyword evidence="1" id="KW-0732">Signal</keyword>
<protein>
    <recommendedName>
        <fullName evidence="5">DUF4352 domain-containing protein</fullName>
    </recommendedName>
</protein>
<dbReference type="Proteomes" id="UP001612741">
    <property type="component" value="Unassembled WGS sequence"/>
</dbReference>
<dbReference type="Gene3D" id="2.60.40.1240">
    <property type="match status" value="1"/>
</dbReference>
<keyword evidence="2" id="KW-0472">Membrane</keyword>
<name>A0ABW7Z855_9ACTN</name>
<evidence type="ECO:0000313" key="3">
    <source>
        <dbReference type="EMBL" id="MFI6504345.1"/>
    </source>
</evidence>
<evidence type="ECO:0000313" key="4">
    <source>
        <dbReference type="Proteomes" id="UP001612741"/>
    </source>
</evidence>
<dbReference type="InterPro" id="IPR029050">
    <property type="entry name" value="Immunoprotect_excell_Ig-like"/>
</dbReference>
<gene>
    <name evidence="3" type="ORF">ACIBG2_43665</name>
</gene>
<organism evidence="3 4">
    <name type="scientific">Nonomuraea typhae</name>
    <dbReference type="NCBI Taxonomy" id="2603600"/>
    <lineage>
        <taxon>Bacteria</taxon>
        <taxon>Bacillati</taxon>
        <taxon>Actinomycetota</taxon>
        <taxon>Actinomycetes</taxon>
        <taxon>Streptosporangiales</taxon>
        <taxon>Streptosporangiaceae</taxon>
        <taxon>Nonomuraea</taxon>
    </lineage>
</organism>
<keyword evidence="2" id="KW-1133">Transmembrane helix</keyword>
<comment type="caution">
    <text evidence="3">The sequence shown here is derived from an EMBL/GenBank/DDBJ whole genome shotgun (WGS) entry which is preliminary data.</text>
</comment>
<accession>A0ABW7Z855</accession>
<keyword evidence="4" id="KW-1185">Reference proteome</keyword>
<keyword evidence="2" id="KW-0812">Transmembrane</keyword>
<evidence type="ECO:0000256" key="1">
    <source>
        <dbReference type="ARBA" id="ARBA00022729"/>
    </source>
</evidence>
<dbReference type="EMBL" id="JBITGY010000014">
    <property type="protein sequence ID" value="MFI6504345.1"/>
    <property type="molecule type" value="Genomic_DNA"/>
</dbReference>